<accession>A0A0U2ZDA5</accession>
<keyword evidence="4 6" id="KW-1133">Transmembrane helix</keyword>
<feature type="transmembrane region" description="Helical" evidence="6">
    <location>
        <begin position="274"/>
        <end position="290"/>
    </location>
</feature>
<name>A0A0U2ZDA5_9BACL</name>
<organism evidence="7 8">
    <name type="scientific">Planococcus rifietoensis</name>
    <dbReference type="NCBI Taxonomy" id="200991"/>
    <lineage>
        <taxon>Bacteria</taxon>
        <taxon>Bacillati</taxon>
        <taxon>Bacillota</taxon>
        <taxon>Bacilli</taxon>
        <taxon>Bacillales</taxon>
        <taxon>Caryophanaceae</taxon>
        <taxon>Planococcus</taxon>
    </lineage>
</organism>
<proteinExistence type="inferred from homology"/>
<evidence type="ECO:0000256" key="2">
    <source>
        <dbReference type="ARBA" id="ARBA00009773"/>
    </source>
</evidence>
<comment type="similarity">
    <text evidence="2">Belongs to the autoinducer-2 exporter (AI-2E) (TC 2.A.86) family.</text>
</comment>
<dbReference type="STRING" id="200991.AUC31_08215"/>
<keyword evidence="8" id="KW-1185">Reference proteome</keyword>
<protein>
    <recommendedName>
        <fullName evidence="9">AI-2E family transporter</fullName>
    </recommendedName>
</protein>
<feature type="transmembrane region" description="Helical" evidence="6">
    <location>
        <begin position="151"/>
        <end position="178"/>
    </location>
</feature>
<sequence>MTNKLWFQAGVGIILTLVIIRLFIEVQGIFDPLFIIAGTIFVPLLLGGVLFYLTRPLLYFLEKRKFPKWAAILTIVFLIVLVFYLLFAMVGPAVTKQVNSLVDNAPGIINDVEDYAQYLLAQRDRLPDSLEEQINDMSGQIGDRIGDIGGWVVSFLTSFISGVITLVLVPFFLIYLLIDHRKFVPFISGFFSGQRKLWVIKTLKDIDHTLRSYIQGQLFVSFLVGVMLLIGYLIIDLDYALLLALIGMATNVIPFLGPYIAVIPAILIALVQDPIMAVYVAIIMLIAQQIESNFITPNVMGNALDVHPLTVITLILAAGNIAGIWGIILAIPFYAVVKTIIKNIYARRQEIRSTATREV</sequence>
<evidence type="ECO:0008006" key="9">
    <source>
        <dbReference type="Google" id="ProtNLM"/>
    </source>
</evidence>
<keyword evidence="3 6" id="KW-0812">Transmembrane</keyword>
<keyword evidence="5 6" id="KW-0472">Membrane</keyword>
<dbReference type="AlphaFoldDB" id="A0A0U2ZDA5"/>
<dbReference type="KEGG" id="prt:AUC31_08215"/>
<evidence type="ECO:0000256" key="5">
    <source>
        <dbReference type="ARBA" id="ARBA00023136"/>
    </source>
</evidence>
<dbReference type="GO" id="GO:0055085">
    <property type="term" value="P:transmembrane transport"/>
    <property type="evidence" value="ECO:0007669"/>
    <property type="project" value="TreeGrafter"/>
</dbReference>
<evidence type="ECO:0000313" key="7">
    <source>
        <dbReference type="EMBL" id="ALS75205.1"/>
    </source>
</evidence>
<dbReference type="OrthoDB" id="9793390at2"/>
<feature type="transmembrane region" description="Helical" evidence="6">
    <location>
        <begin position="310"/>
        <end position="337"/>
    </location>
</feature>
<dbReference type="Proteomes" id="UP000067683">
    <property type="component" value="Chromosome"/>
</dbReference>
<evidence type="ECO:0000256" key="1">
    <source>
        <dbReference type="ARBA" id="ARBA00004141"/>
    </source>
</evidence>
<gene>
    <name evidence="7" type="ORF">AUC31_08215</name>
</gene>
<dbReference type="RefSeq" id="WP_058381912.1">
    <property type="nucleotide sequence ID" value="NZ_CP013659.2"/>
</dbReference>
<evidence type="ECO:0000256" key="4">
    <source>
        <dbReference type="ARBA" id="ARBA00022989"/>
    </source>
</evidence>
<dbReference type="PANTHER" id="PTHR21716:SF69">
    <property type="entry name" value="TRANSPORT PROTEIN YUBA-RELATED"/>
    <property type="match status" value="1"/>
</dbReference>
<dbReference type="PANTHER" id="PTHR21716">
    <property type="entry name" value="TRANSMEMBRANE PROTEIN"/>
    <property type="match status" value="1"/>
</dbReference>
<dbReference type="EMBL" id="CP013659">
    <property type="protein sequence ID" value="ALS75205.1"/>
    <property type="molecule type" value="Genomic_DNA"/>
</dbReference>
<evidence type="ECO:0000256" key="3">
    <source>
        <dbReference type="ARBA" id="ARBA00022692"/>
    </source>
</evidence>
<evidence type="ECO:0000313" key="8">
    <source>
        <dbReference type="Proteomes" id="UP000067683"/>
    </source>
</evidence>
<evidence type="ECO:0000256" key="6">
    <source>
        <dbReference type="SAM" id="Phobius"/>
    </source>
</evidence>
<comment type="subcellular location">
    <subcellularLocation>
        <location evidence="1">Membrane</location>
        <topology evidence="1">Multi-pass membrane protein</topology>
    </subcellularLocation>
</comment>
<dbReference type="Pfam" id="PF01594">
    <property type="entry name" value="AI-2E_transport"/>
    <property type="match status" value="1"/>
</dbReference>
<feature type="transmembrane region" description="Helical" evidence="6">
    <location>
        <begin position="218"/>
        <end position="235"/>
    </location>
</feature>
<feature type="transmembrane region" description="Helical" evidence="6">
    <location>
        <begin position="5"/>
        <end position="24"/>
    </location>
</feature>
<dbReference type="InterPro" id="IPR002549">
    <property type="entry name" value="AI-2E-like"/>
</dbReference>
<reference evidence="7" key="1">
    <citation type="submission" date="2016-01" db="EMBL/GenBank/DDBJ databases">
        <title>Complete genome of Planococcus rifietoensis type strain M8.</title>
        <authorList>
            <person name="See-Too W.S."/>
        </authorList>
    </citation>
    <scope>NUCLEOTIDE SEQUENCE [LARGE SCALE GENOMIC DNA]</scope>
    <source>
        <strain evidence="7">M8</strain>
    </source>
</reference>
<feature type="transmembrane region" description="Helical" evidence="6">
    <location>
        <begin position="66"/>
        <end position="87"/>
    </location>
</feature>
<feature type="transmembrane region" description="Helical" evidence="6">
    <location>
        <begin position="30"/>
        <end position="54"/>
    </location>
</feature>
<dbReference type="GO" id="GO:0016020">
    <property type="term" value="C:membrane"/>
    <property type="evidence" value="ECO:0007669"/>
    <property type="project" value="UniProtKB-SubCell"/>
</dbReference>